<dbReference type="RefSeq" id="WP_169344605.1">
    <property type="nucleotide sequence ID" value="NZ_JABBJJ010000036.1"/>
</dbReference>
<accession>A0A848L9U1</accession>
<protein>
    <submittedName>
        <fullName evidence="2">Scramblase</fullName>
    </submittedName>
</protein>
<keyword evidence="3" id="KW-1185">Reference proteome</keyword>
<dbReference type="AlphaFoldDB" id="A0A848L9U1"/>
<evidence type="ECO:0000256" key="1">
    <source>
        <dbReference type="SAM" id="MobiDB-lite"/>
    </source>
</evidence>
<comment type="caution">
    <text evidence="2">The sequence shown here is derived from an EMBL/GenBank/DDBJ whole genome shotgun (WGS) entry which is preliminary data.</text>
</comment>
<reference evidence="2 3" key="1">
    <citation type="submission" date="2020-04" db="EMBL/GenBank/DDBJ databases">
        <title>Draft genome of Pyxidicoccus fallax type strain.</title>
        <authorList>
            <person name="Whitworth D.E."/>
        </authorList>
    </citation>
    <scope>NUCLEOTIDE SEQUENCE [LARGE SCALE GENOMIC DNA]</scope>
    <source>
        <strain evidence="2 3">DSM 14698</strain>
    </source>
</reference>
<dbReference type="GO" id="GO:0017128">
    <property type="term" value="F:phospholipid scramblase activity"/>
    <property type="evidence" value="ECO:0007669"/>
    <property type="project" value="InterPro"/>
</dbReference>
<dbReference type="InterPro" id="IPR005552">
    <property type="entry name" value="Scramblase"/>
</dbReference>
<dbReference type="SUPFAM" id="SSF54518">
    <property type="entry name" value="Tubby C-terminal domain-like"/>
    <property type="match status" value="1"/>
</dbReference>
<dbReference type="PANTHER" id="PTHR23248:SF9">
    <property type="entry name" value="PHOSPHOLIPID SCRAMBLASE"/>
    <property type="match status" value="1"/>
</dbReference>
<feature type="region of interest" description="Disordered" evidence="1">
    <location>
        <begin position="1"/>
        <end position="32"/>
    </location>
</feature>
<dbReference type="GO" id="GO:0005886">
    <property type="term" value="C:plasma membrane"/>
    <property type="evidence" value="ECO:0007669"/>
    <property type="project" value="TreeGrafter"/>
</dbReference>
<dbReference type="InterPro" id="IPR025659">
    <property type="entry name" value="Tubby-like_C"/>
</dbReference>
<proteinExistence type="predicted"/>
<sequence length="286" mass="31968">MSNKPNLANSEELELDWGSRQQRPASQDGSDIAVANAAQLHEVSPAMAGKGPPGDPRYMSTEMRLQLAGLLEAPSLRMRQMRELAEVLIGWESKNRYEVCDETGRVTVYVGETGDGWGSALKRNFWPFYKARLECVTLGGTVALALERPWSFLFARAHLYAWDGRELGTIQQRFTFLGRRLDLLSPGGAVVATAEGPLFKPWTFRILQRGAEVAVVRKRWSGLLQEAFTDADTFTLEFAPECTDARLRQMILGVALLVDLTYFDNRDNSSPVGTGLQLLDWLNPWS</sequence>
<gene>
    <name evidence="2" type="ORF">HG543_10675</name>
</gene>
<evidence type="ECO:0000313" key="2">
    <source>
        <dbReference type="EMBL" id="NMO15314.1"/>
    </source>
</evidence>
<feature type="compositionally biased region" description="Polar residues" evidence="1">
    <location>
        <begin position="19"/>
        <end position="29"/>
    </location>
</feature>
<dbReference type="Proteomes" id="UP000518300">
    <property type="component" value="Unassembled WGS sequence"/>
</dbReference>
<dbReference type="PANTHER" id="PTHR23248">
    <property type="entry name" value="PHOSPHOLIPID SCRAMBLASE-RELATED"/>
    <property type="match status" value="1"/>
</dbReference>
<dbReference type="Pfam" id="PF03803">
    <property type="entry name" value="Scramblase"/>
    <property type="match status" value="1"/>
</dbReference>
<name>A0A848L9U1_9BACT</name>
<dbReference type="EMBL" id="JABBJJ010000036">
    <property type="protein sequence ID" value="NMO15314.1"/>
    <property type="molecule type" value="Genomic_DNA"/>
</dbReference>
<organism evidence="2 3">
    <name type="scientific">Pyxidicoccus fallax</name>
    <dbReference type="NCBI Taxonomy" id="394095"/>
    <lineage>
        <taxon>Bacteria</taxon>
        <taxon>Pseudomonadati</taxon>
        <taxon>Myxococcota</taxon>
        <taxon>Myxococcia</taxon>
        <taxon>Myxococcales</taxon>
        <taxon>Cystobacterineae</taxon>
        <taxon>Myxococcaceae</taxon>
        <taxon>Pyxidicoccus</taxon>
    </lineage>
</organism>
<evidence type="ECO:0000313" key="3">
    <source>
        <dbReference type="Proteomes" id="UP000518300"/>
    </source>
</evidence>